<dbReference type="Gene3D" id="3.40.50.300">
    <property type="entry name" value="P-loop containing nucleotide triphosphate hydrolases"/>
    <property type="match status" value="2"/>
</dbReference>
<feature type="compositionally biased region" description="Polar residues" evidence="5">
    <location>
        <begin position="819"/>
        <end position="833"/>
    </location>
</feature>
<evidence type="ECO:0000259" key="7">
    <source>
        <dbReference type="Pfam" id="PF13087"/>
    </source>
</evidence>
<feature type="region of interest" description="Disordered" evidence="5">
    <location>
        <begin position="742"/>
        <end position="766"/>
    </location>
</feature>
<feature type="region of interest" description="Disordered" evidence="5">
    <location>
        <begin position="941"/>
        <end position="1028"/>
    </location>
</feature>
<dbReference type="PANTHER" id="PTHR10887">
    <property type="entry name" value="DNA2/NAM7 HELICASE FAMILY"/>
    <property type="match status" value="1"/>
</dbReference>
<feature type="compositionally biased region" description="Basic and acidic residues" evidence="5">
    <location>
        <begin position="464"/>
        <end position="475"/>
    </location>
</feature>
<protein>
    <recommendedName>
        <fullName evidence="11">Senataxin</fullName>
    </recommendedName>
</protein>
<dbReference type="GO" id="GO:0005524">
    <property type="term" value="F:ATP binding"/>
    <property type="evidence" value="ECO:0007669"/>
    <property type="project" value="UniProtKB-KW"/>
</dbReference>
<dbReference type="InterPro" id="IPR041677">
    <property type="entry name" value="DNA2/NAM7_AAA_11"/>
</dbReference>
<dbReference type="SUPFAM" id="SSF52540">
    <property type="entry name" value="P-loop containing nucleoside triphosphate hydrolases"/>
    <property type="match status" value="1"/>
</dbReference>
<feature type="compositionally biased region" description="Polar residues" evidence="5">
    <location>
        <begin position="666"/>
        <end position="676"/>
    </location>
</feature>
<evidence type="ECO:0000256" key="2">
    <source>
        <dbReference type="ARBA" id="ARBA00022801"/>
    </source>
</evidence>
<dbReference type="FunFam" id="3.40.50.300:FF:000326">
    <property type="entry name" value="P-loop containing nucleoside triphosphate hydrolase"/>
    <property type="match status" value="1"/>
</dbReference>
<feature type="region of interest" description="Disordered" evidence="5">
    <location>
        <begin position="161"/>
        <end position="186"/>
    </location>
</feature>
<evidence type="ECO:0000313" key="9">
    <source>
        <dbReference type="EMBL" id="KAL3758731.1"/>
    </source>
</evidence>
<keyword evidence="4" id="KW-0067">ATP-binding</keyword>
<feature type="region of interest" description="Disordered" evidence="5">
    <location>
        <begin position="119"/>
        <end position="148"/>
    </location>
</feature>
<dbReference type="InterPro" id="IPR047187">
    <property type="entry name" value="SF1_C_Upf1"/>
</dbReference>
<evidence type="ECO:0000313" key="10">
    <source>
        <dbReference type="Proteomes" id="UP001530293"/>
    </source>
</evidence>
<dbReference type="EMBL" id="JALLBG020000226">
    <property type="protein sequence ID" value="KAL3758731.1"/>
    <property type="molecule type" value="Genomic_DNA"/>
</dbReference>
<feature type="compositionally biased region" description="Basic and acidic residues" evidence="5">
    <location>
        <begin position="562"/>
        <end position="580"/>
    </location>
</feature>
<keyword evidence="1" id="KW-0547">Nucleotide-binding</keyword>
<feature type="compositionally biased region" description="Low complexity" evidence="5">
    <location>
        <begin position="171"/>
        <end position="181"/>
    </location>
</feature>
<feature type="region of interest" description="Disordered" evidence="5">
    <location>
        <begin position="306"/>
        <end position="325"/>
    </location>
</feature>
<proteinExistence type="predicted"/>
<feature type="region of interest" description="Disordered" evidence="5">
    <location>
        <begin position="874"/>
        <end position="911"/>
    </location>
</feature>
<evidence type="ECO:0000256" key="1">
    <source>
        <dbReference type="ARBA" id="ARBA00022741"/>
    </source>
</evidence>
<name>A0ABD3M3Y8_9STRA</name>
<evidence type="ECO:0000259" key="8">
    <source>
        <dbReference type="Pfam" id="PF20710"/>
    </source>
</evidence>
<evidence type="ECO:0000256" key="3">
    <source>
        <dbReference type="ARBA" id="ARBA00022806"/>
    </source>
</evidence>
<dbReference type="GO" id="GO:0016787">
    <property type="term" value="F:hydrolase activity"/>
    <property type="evidence" value="ECO:0007669"/>
    <property type="project" value="UniProtKB-KW"/>
</dbReference>
<evidence type="ECO:0000256" key="5">
    <source>
        <dbReference type="SAM" id="MobiDB-lite"/>
    </source>
</evidence>
<dbReference type="GO" id="GO:0004386">
    <property type="term" value="F:helicase activity"/>
    <property type="evidence" value="ECO:0007669"/>
    <property type="project" value="UniProtKB-KW"/>
</dbReference>
<dbReference type="InterPro" id="IPR049227">
    <property type="entry name" value="DUF6824"/>
</dbReference>
<gene>
    <name evidence="9" type="ORF">ACHAWU_001458</name>
</gene>
<feature type="compositionally biased region" description="Low complexity" evidence="5">
    <location>
        <begin position="311"/>
        <end position="325"/>
    </location>
</feature>
<dbReference type="InterPro" id="IPR045055">
    <property type="entry name" value="DNA2/NAM7-like"/>
</dbReference>
<feature type="compositionally biased region" description="Basic and acidic residues" evidence="5">
    <location>
        <begin position="436"/>
        <end position="449"/>
    </location>
</feature>
<reference evidence="9 10" key="1">
    <citation type="submission" date="2024-10" db="EMBL/GenBank/DDBJ databases">
        <title>Updated reference genomes for cyclostephanoid diatoms.</title>
        <authorList>
            <person name="Roberts W.R."/>
            <person name="Alverson A.J."/>
        </authorList>
    </citation>
    <scope>NUCLEOTIDE SEQUENCE [LARGE SCALE GENOMIC DNA]</scope>
    <source>
        <strain evidence="9 10">AJA232-27</strain>
    </source>
</reference>
<feature type="domain" description="DNA2/NAM7 helicase helicase" evidence="6">
    <location>
        <begin position="1353"/>
        <end position="1614"/>
    </location>
</feature>
<organism evidence="9 10">
    <name type="scientific">Discostella pseudostelligera</name>
    <dbReference type="NCBI Taxonomy" id="259834"/>
    <lineage>
        <taxon>Eukaryota</taxon>
        <taxon>Sar</taxon>
        <taxon>Stramenopiles</taxon>
        <taxon>Ochrophyta</taxon>
        <taxon>Bacillariophyta</taxon>
        <taxon>Coscinodiscophyceae</taxon>
        <taxon>Thalassiosirophycidae</taxon>
        <taxon>Stephanodiscales</taxon>
        <taxon>Stephanodiscaceae</taxon>
        <taxon>Discostella</taxon>
    </lineage>
</organism>
<dbReference type="CDD" id="cd18808">
    <property type="entry name" value="SF1_C_Upf1"/>
    <property type="match status" value="1"/>
</dbReference>
<feature type="compositionally biased region" description="Basic and acidic residues" evidence="5">
    <location>
        <begin position="601"/>
        <end position="610"/>
    </location>
</feature>
<evidence type="ECO:0000256" key="4">
    <source>
        <dbReference type="ARBA" id="ARBA00022840"/>
    </source>
</evidence>
<dbReference type="Pfam" id="PF20710">
    <property type="entry name" value="DUF6824"/>
    <property type="match status" value="1"/>
</dbReference>
<keyword evidence="3" id="KW-0347">Helicase</keyword>
<keyword evidence="10" id="KW-1185">Reference proteome</keyword>
<evidence type="ECO:0008006" key="11">
    <source>
        <dbReference type="Google" id="ProtNLM"/>
    </source>
</evidence>
<feature type="region of interest" description="Disordered" evidence="5">
    <location>
        <begin position="424"/>
        <end position="676"/>
    </location>
</feature>
<feature type="compositionally biased region" description="Polar residues" evidence="5">
    <location>
        <begin position="981"/>
        <end position="1018"/>
    </location>
</feature>
<feature type="domain" description="DNA2/NAM7 helicase-like C-terminal" evidence="7">
    <location>
        <begin position="1624"/>
        <end position="1828"/>
    </location>
</feature>
<feature type="region of interest" description="Disordered" evidence="5">
    <location>
        <begin position="814"/>
        <end position="836"/>
    </location>
</feature>
<dbReference type="Pfam" id="PF13087">
    <property type="entry name" value="AAA_12"/>
    <property type="match status" value="1"/>
</dbReference>
<feature type="compositionally biased region" description="Basic and acidic residues" evidence="5">
    <location>
        <begin position="486"/>
        <end position="503"/>
    </location>
</feature>
<dbReference type="InterPro" id="IPR027417">
    <property type="entry name" value="P-loop_NTPase"/>
</dbReference>
<evidence type="ECO:0000259" key="6">
    <source>
        <dbReference type="Pfam" id="PF13086"/>
    </source>
</evidence>
<feature type="compositionally biased region" description="Polar residues" evidence="5">
    <location>
        <begin position="901"/>
        <end position="911"/>
    </location>
</feature>
<dbReference type="GO" id="GO:0005694">
    <property type="term" value="C:chromosome"/>
    <property type="evidence" value="ECO:0007669"/>
    <property type="project" value="UniProtKB-ARBA"/>
</dbReference>
<keyword evidence="2" id="KW-0378">Hydrolase</keyword>
<dbReference type="Proteomes" id="UP001530293">
    <property type="component" value="Unassembled WGS sequence"/>
</dbReference>
<feature type="compositionally biased region" description="Low complexity" evidence="5">
    <location>
        <begin position="133"/>
        <end position="143"/>
    </location>
</feature>
<accession>A0ABD3M3Y8</accession>
<feature type="compositionally biased region" description="Low complexity" evidence="5">
    <location>
        <begin position="952"/>
        <end position="980"/>
    </location>
</feature>
<dbReference type="CDD" id="cd18042">
    <property type="entry name" value="DEXXQc_SETX"/>
    <property type="match status" value="1"/>
</dbReference>
<feature type="domain" description="DUF6824" evidence="8">
    <location>
        <begin position="27"/>
        <end position="117"/>
    </location>
</feature>
<comment type="caution">
    <text evidence="9">The sequence shown here is derived from an EMBL/GenBank/DDBJ whole genome shotgun (WGS) entry which is preliminary data.</text>
</comment>
<dbReference type="PANTHER" id="PTHR10887:SF495">
    <property type="entry name" value="HELICASE SENATAXIN ISOFORM X1-RELATED"/>
    <property type="match status" value="1"/>
</dbReference>
<sequence>MAMASPPPTPSVLPNKGGLISTLNPNDVLSGRGKHVNSHPGNIRFLTRIVPEFLEEYSHPTTTRTEKVHVVARLVNEIRLRSNPPGRFLTGCKDNPGQYVEIGDELAWKKAAKALRDASKRNMSEGDGDDTTNSNSASASAKKNSQDKLISQYKEIKKKRRGSCNETSISHQQQQQQHWQQPPSNRRLVIVRPSINTSDDDDDNIASSHEHEQWPLFHRLCRAYGFTVDVEQLLEPCKVEEVAEKSLCDDDEVGPQFSNLLLVDNASSSASGNVDANCTAGIERNDRNFVRLRHIGERLSIRLLRNKNTTRKSTNSSSTGSKRSSISIIASLQHPPNLNDGDIIQTLDGKPHPTFAMLYGMMCRNEKLVLEVIHGKASSCSGCARGGQKGDLVHIIDASSTTVTPAIRKARKDTVSESVHDAIAESTATNAPNADDSSRMKADRGEHNVETSSTVTPAVRKARKDTVTESDHANAERTTTNALNADDVRPGMADRARGTRKGEGGGPNIDASSNVNPGTRKARKDANDHAAIAESTATNAGNADDSSRRKAARGGHNIDASSTDRKARKDTVDESDHDAIAESTITNARNAGDANLGSADRAGDTRKEESGNASTTVALSGRKARGKSVTTEVEHAIVDTRATTDILGSDNSTPGKSSCPGGSKTGNGRTDTGSSIAGMNQRVDVTLPAWGQQDADHAECTFPGISRSESDLSELEILPKETPGTPLRNEPTASTPMPIATLASRWEPPPRGCGNTPLKMERKRNSDVLSPITSDRVYHRGVYYSAPTNYVQCHPEASQMNSNNYRQRDKDITGIDMTRNGNNSRERSCTTASYDGGRMEDELFNMVEAKLSSEQQQLQPRSDDDRMHSSTMLREEDHLRNSDIPSPHLDINARTTEHGSKQTSKGSYRSSDIARTSAIGANEQPLPNDKVVSISSSSPPTIFDCTGDDGNSVSSSSCPSSSSSSAMSTSSSSSSSHSLSGNRNENNHAQSTIPTSQLGAVNNTTKMDPVNSVNNNAHAPSKPSRKRLPAAITTIGSSTTLPARSSIQNDGVEAPTSLSRLWPDPSDIIKALTRWVPPVAEVRRNSRHRKQTVEFFGPIRCNDYYPSKNEQPRYNPLLQSRFLSRNGDIPREFKNADEVIDVMASTLLNEGLFQINNDYHAEKYSNGRWNRCPYRMRSKSYFDESIKLYEAQFSAHGENNLPPSNLSELYCMHFSAWEGCKFGIVAHDFPTTFTFRTYNEGKTLLKLWLVVHQNERQIKESGWLSREDFRELLDPFHNDLTVRPNAMFTLISCGSTTNVVRQFEAIKCLPYLKPHLQRALFSSYNTSIPASTTTTKPRSLPIDVWNRLKSSHNSYQLSAISKILTGSCRENVCLVQGPPGTGKSSTIVGLVSALLSGKAPLPQQRQSGCLIHPGKTMGLTFAEPQARNRILICAATNQAVDSLAWKIKQGSLGPSGKVGDFALARFGSLPWENSRNLTDQKPEILSSMEDFLYEINVDRRAGDGMQDFEYYEEEQEQVMSWSPEKMKPQRKKRRKIVGRAKVRSQVLASCSVVGLDQKRSLMLDPTRNDSEFDAVIIDEACQASEPESLIPFKFNPTTITLVGDPQQLPVLTLSGSSTNNKLHERSLFERLQSLNFPTILLRNQYRMHEDIAAFPSQQFYEGKLITPNSIKDRPAPPWSTCPCFPPICFWDTNGHNVPDSSRGFRNNQEVEFITKAILSIFAETFLSRSDEVVSIGIISFYRDQVKLLSEQVAKIPVLKNSMMNIKVATVDGFQGSECDIVILSCVRSHSHGMRDGARRNAVGFLNDYRRLNVALTRAKYSLWIVGNAEVLNSSDLWWKLLQDLNRRRVLRHEVEFRDIFARWKSANAF</sequence>
<dbReference type="Pfam" id="PF13086">
    <property type="entry name" value="AAA_11"/>
    <property type="match status" value="1"/>
</dbReference>
<dbReference type="InterPro" id="IPR041679">
    <property type="entry name" value="DNA2/NAM7-like_C"/>
</dbReference>